<evidence type="ECO:0000256" key="11">
    <source>
        <dbReference type="ARBA" id="ARBA00022741"/>
    </source>
</evidence>
<dbReference type="InterPro" id="IPR024604">
    <property type="entry name" value="GSG2_C"/>
</dbReference>
<reference evidence="22" key="1">
    <citation type="submission" date="2025-08" db="UniProtKB">
        <authorList>
            <consortium name="RefSeq"/>
        </authorList>
    </citation>
    <scope>IDENTIFICATION</scope>
</reference>
<feature type="compositionally biased region" description="Low complexity" evidence="19">
    <location>
        <begin position="152"/>
        <end position="162"/>
    </location>
</feature>
<dbReference type="AlphaFoldDB" id="A0A8B7YY54"/>
<evidence type="ECO:0000256" key="19">
    <source>
        <dbReference type="SAM" id="MobiDB-lite"/>
    </source>
</evidence>
<proteinExistence type="predicted"/>
<feature type="region of interest" description="Disordered" evidence="19">
    <location>
        <begin position="48"/>
        <end position="172"/>
    </location>
</feature>
<dbReference type="GO" id="GO:0072354">
    <property type="term" value="F:histone H3T3 kinase activity"/>
    <property type="evidence" value="ECO:0007669"/>
    <property type="project" value="TreeGrafter"/>
</dbReference>
<keyword evidence="15" id="KW-0539">Nucleus</keyword>
<dbReference type="GO" id="GO:0005819">
    <property type="term" value="C:spindle"/>
    <property type="evidence" value="ECO:0007669"/>
    <property type="project" value="UniProtKB-SubCell"/>
</dbReference>
<keyword evidence="7" id="KW-0963">Cytoplasm</keyword>
<evidence type="ECO:0000256" key="1">
    <source>
        <dbReference type="ARBA" id="ARBA00001946"/>
    </source>
</evidence>
<feature type="compositionally biased region" description="Basic residues" evidence="19">
    <location>
        <begin position="99"/>
        <end position="111"/>
    </location>
</feature>
<evidence type="ECO:0000256" key="3">
    <source>
        <dbReference type="ARBA" id="ARBA00004186"/>
    </source>
</evidence>
<feature type="domain" description="Protein kinase" evidence="20">
    <location>
        <begin position="502"/>
        <end position="821"/>
    </location>
</feature>
<evidence type="ECO:0000313" key="21">
    <source>
        <dbReference type="Proteomes" id="UP000694845"/>
    </source>
</evidence>
<keyword evidence="11 18" id="KW-0547">Nucleotide-binding</keyword>
<dbReference type="GO" id="GO:0010564">
    <property type="term" value="P:regulation of cell cycle process"/>
    <property type="evidence" value="ECO:0007669"/>
    <property type="project" value="UniProtKB-ARBA"/>
</dbReference>
<evidence type="ECO:0000256" key="7">
    <source>
        <dbReference type="ARBA" id="ARBA00022490"/>
    </source>
</evidence>
<comment type="subcellular location">
    <subcellularLocation>
        <location evidence="4">Chromosome</location>
    </subcellularLocation>
    <subcellularLocation>
        <location evidence="3">Cytoplasm</location>
        <location evidence="3">Cytoskeleton</location>
        <location evidence="3">Spindle</location>
    </subcellularLocation>
    <subcellularLocation>
        <location evidence="2">Nucleus</location>
    </subcellularLocation>
</comment>
<dbReference type="CTD" id="83903"/>
<dbReference type="Gene3D" id="3.30.200.20">
    <property type="entry name" value="Phosphorylase Kinase, domain 1"/>
    <property type="match status" value="1"/>
</dbReference>
<dbReference type="OrthoDB" id="21018at2759"/>
<dbReference type="PANTHER" id="PTHR24419">
    <property type="entry name" value="INTERLEUKIN-1 RECEPTOR-ASSOCIATED KINASE"/>
    <property type="match status" value="1"/>
</dbReference>
<evidence type="ECO:0000256" key="17">
    <source>
        <dbReference type="ARBA" id="ARBA00048679"/>
    </source>
</evidence>
<evidence type="ECO:0000256" key="18">
    <source>
        <dbReference type="PROSITE-ProRule" id="PRU10141"/>
    </source>
</evidence>
<evidence type="ECO:0000256" key="16">
    <source>
        <dbReference type="ARBA" id="ARBA00047899"/>
    </source>
</evidence>
<dbReference type="FunFam" id="1.10.510.10:FF:000401">
    <property type="entry name" value="serine/threonine-protein kinase haspin"/>
    <property type="match status" value="1"/>
</dbReference>
<dbReference type="GeneID" id="110983366"/>
<evidence type="ECO:0000256" key="12">
    <source>
        <dbReference type="ARBA" id="ARBA00022777"/>
    </source>
</evidence>
<evidence type="ECO:0000256" key="14">
    <source>
        <dbReference type="ARBA" id="ARBA00023212"/>
    </source>
</evidence>
<evidence type="ECO:0000256" key="6">
    <source>
        <dbReference type="ARBA" id="ARBA00022454"/>
    </source>
</evidence>
<dbReference type="GO" id="GO:0035556">
    <property type="term" value="P:intracellular signal transduction"/>
    <property type="evidence" value="ECO:0007669"/>
    <property type="project" value="TreeGrafter"/>
</dbReference>
<evidence type="ECO:0000313" key="22">
    <source>
        <dbReference type="RefSeq" id="XP_022098269.1"/>
    </source>
</evidence>
<evidence type="ECO:0000256" key="8">
    <source>
        <dbReference type="ARBA" id="ARBA00022527"/>
    </source>
</evidence>
<evidence type="ECO:0000259" key="20">
    <source>
        <dbReference type="PROSITE" id="PS50011"/>
    </source>
</evidence>
<evidence type="ECO:0000256" key="9">
    <source>
        <dbReference type="ARBA" id="ARBA00022553"/>
    </source>
</evidence>
<comment type="catalytic activity">
    <reaction evidence="16">
        <text>L-threonyl-[protein] + ATP = O-phospho-L-threonyl-[protein] + ADP + H(+)</text>
        <dbReference type="Rhea" id="RHEA:46608"/>
        <dbReference type="Rhea" id="RHEA-COMP:11060"/>
        <dbReference type="Rhea" id="RHEA-COMP:11605"/>
        <dbReference type="ChEBI" id="CHEBI:15378"/>
        <dbReference type="ChEBI" id="CHEBI:30013"/>
        <dbReference type="ChEBI" id="CHEBI:30616"/>
        <dbReference type="ChEBI" id="CHEBI:61977"/>
        <dbReference type="ChEBI" id="CHEBI:456216"/>
        <dbReference type="EC" id="2.7.11.1"/>
    </reaction>
</comment>
<dbReference type="PANTHER" id="PTHR24419:SF18">
    <property type="entry name" value="SERINE_THREONINE-PROTEIN KINASE HASPIN"/>
    <property type="match status" value="1"/>
</dbReference>
<dbReference type="GO" id="GO:0005634">
    <property type="term" value="C:nucleus"/>
    <property type="evidence" value="ECO:0007669"/>
    <property type="project" value="UniProtKB-SubCell"/>
</dbReference>
<evidence type="ECO:0000256" key="2">
    <source>
        <dbReference type="ARBA" id="ARBA00004123"/>
    </source>
</evidence>
<dbReference type="GO" id="GO:0000278">
    <property type="term" value="P:mitotic cell cycle"/>
    <property type="evidence" value="ECO:0007669"/>
    <property type="project" value="TreeGrafter"/>
</dbReference>
<name>A0A8B7YY54_ACAPL</name>
<keyword evidence="12" id="KW-0418">Kinase</keyword>
<dbReference type="PROSITE" id="PS50011">
    <property type="entry name" value="PROTEIN_KINASE_DOM"/>
    <property type="match status" value="1"/>
</dbReference>
<evidence type="ECO:0000256" key="4">
    <source>
        <dbReference type="ARBA" id="ARBA00004286"/>
    </source>
</evidence>
<evidence type="ECO:0000256" key="5">
    <source>
        <dbReference type="ARBA" id="ARBA00012513"/>
    </source>
</evidence>
<feature type="binding site" evidence="18">
    <location>
        <position position="530"/>
    </location>
    <ligand>
        <name>ATP</name>
        <dbReference type="ChEBI" id="CHEBI:30616"/>
    </ligand>
</feature>
<dbReference type="KEGG" id="aplc:110983366"/>
<keyword evidence="9" id="KW-0597">Phosphoprotein</keyword>
<dbReference type="Gene3D" id="1.10.510.10">
    <property type="entry name" value="Transferase(Phosphotransferase) domain 1"/>
    <property type="match status" value="1"/>
</dbReference>
<keyword evidence="21" id="KW-1185">Reference proteome</keyword>
<dbReference type="Pfam" id="PF12330">
    <property type="entry name" value="Haspin_kinase"/>
    <property type="match status" value="1"/>
</dbReference>
<dbReference type="InterPro" id="IPR011009">
    <property type="entry name" value="Kinase-like_dom_sf"/>
</dbReference>
<sequence length="821" mass="90740">MAFSSRAQVVRTYGRHKKRTIAAWISPEATTKAQHVFSSPENLSFTDATVGSTTNHSGALTNSIDKSSSPHTDEEWFPNKKAQHKVTTALREKNVKSSQARKKPVPRKGTAKKQPVNGKENRAQLPSETVKGLPPKARGKRVTKLSRKQKAAADASSSCQQDRVVEETKQRSCRAKSALARFDLIHSPIERNLSSSSKRGWRDSSDLTFDASCDLFEYSADVSNSGSCATDKPARRNPQGASSDDSVFGSPEVFPPSREKTCNHSHVNASTPNDMRTCTNKSLGIDLWTRRVTRSSHQNIEITRNCSINRARHVETESPVLIPVQNATQRDGDGHRANCGCSSCKTGELQSMDLIDLTNDISVLGLNGINRAEGRPQLFNSNDSSLDLVISPCSVVIAPLSGDDLRRHSSSSALSCQRGKPTVSEEVENEVETLVRKGTFTTPNCSKNLLLSDSYCLRFKDALTPVKSKATGRFITARQKVLQQCDQACPVPFSQGIPRAMMEGCIKIGEGVYGEVFRTVNPQGHTVVLKIVPIEGDFQVNGEQQKSFEEILPEIVISRELSALNEVEGGQSATGGFIAVSGVSCCQGRYPETLLDRWDEYRCRKESENDRPDCFPKDQLFIVFEFADGGVDLENKKLETVHQAVSIFQQVALSLAVAEQSLAFEHRDLHWGNVLVLPTPRKQLSFLLEGEEVRVVSHGVQAGIIDFTLSRLEKDGCTVYCDLSTDETLFTGRGDLQFDVYRKMQSENSNNWEPWNPHTNVLWLHYLLDKLLNAKAYPRAGRAGSDSGQSTLRRELRGLARHLLGHLSALEVVRESGLLEL</sequence>
<evidence type="ECO:0000256" key="10">
    <source>
        <dbReference type="ARBA" id="ARBA00022679"/>
    </source>
</evidence>
<dbReference type="EC" id="2.7.11.1" evidence="5"/>
<keyword evidence="14" id="KW-0206">Cytoskeleton</keyword>
<feature type="region of interest" description="Disordered" evidence="19">
    <location>
        <begin position="222"/>
        <end position="268"/>
    </location>
</feature>
<dbReference type="InterPro" id="IPR000719">
    <property type="entry name" value="Prot_kinase_dom"/>
</dbReference>
<organism evidence="21 22">
    <name type="scientific">Acanthaster planci</name>
    <name type="common">Crown-of-thorns starfish</name>
    <dbReference type="NCBI Taxonomy" id="133434"/>
    <lineage>
        <taxon>Eukaryota</taxon>
        <taxon>Metazoa</taxon>
        <taxon>Echinodermata</taxon>
        <taxon>Eleutherozoa</taxon>
        <taxon>Asterozoa</taxon>
        <taxon>Asteroidea</taxon>
        <taxon>Valvatacea</taxon>
        <taxon>Valvatida</taxon>
        <taxon>Acanthasteridae</taxon>
        <taxon>Acanthaster</taxon>
    </lineage>
</organism>
<dbReference type="FunFam" id="3.30.200.20:FF:000409">
    <property type="entry name" value="serine/threonine-protein kinase haspin"/>
    <property type="match status" value="1"/>
</dbReference>
<dbReference type="SMART" id="SM00220">
    <property type="entry name" value="S_TKc"/>
    <property type="match status" value="1"/>
</dbReference>
<dbReference type="OMA" id="KANCRCG"/>
<feature type="compositionally biased region" description="Basic residues" evidence="19">
    <location>
        <begin position="137"/>
        <end position="150"/>
    </location>
</feature>
<dbReference type="Proteomes" id="UP000694845">
    <property type="component" value="Unplaced"/>
</dbReference>
<gene>
    <name evidence="22" type="primary">LOC110983366</name>
</gene>
<evidence type="ECO:0000256" key="15">
    <source>
        <dbReference type="ARBA" id="ARBA00023242"/>
    </source>
</evidence>
<comment type="catalytic activity">
    <reaction evidence="17">
        <text>L-seryl-[protein] + ATP = O-phospho-L-seryl-[protein] + ADP + H(+)</text>
        <dbReference type="Rhea" id="RHEA:17989"/>
        <dbReference type="Rhea" id="RHEA-COMP:9863"/>
        <dbReference type="Rhea" id="RHEA-COMP:11604"/>
        <dbReference type="ChEBI" id="CHEBI:15378"/>
        <dbReference type="ChEBI" id="CHEBI:29999"/>
        <dbReference type="ChEBI" id="CHEBI:30616"/>
        <dbReference type="ChEBI" id="CHEBI:83421"/>
        <dbReference type="ChEBI" id="CHEBI:456216"/>
        <dbReference type="EC" id="2.7.11.1"/>
    </reaction>
</comment>
<evidence type="ECO:0000256" key="13">
    <source>
        <dbReference type="ARBA" id="ARBA00022840"/>
    </source>
</evidence>
<dbReference type="PROSITE" id="PS00107">
    <property type="entry name" value="PROTEIN_KINASE_ATP"/>
    <property type="match status" value="1"/>
</dbReference>
<keyword evidence="6" id="KW-0158">Chromosome</keyword>
<accession>A0A8B7YY54</accession>
<comment type="cofactor">
    <cofactor evidence="1">
        <name>Mg(2+)</name>
        <dbReference type="ChEBI" id="CHEBI:18420"/>
    </cofactor>
</comment>
<keyword evidence="8" id="KW-0723">Serine/threonine-protein kinase</keyword>
<dbReference type="GO" id="GO:0005694">
    <property type="term" value="C:chromosome"/>
    <property type="evidence" value="ECO:0007669"/>
    <property type="project" value="UniProtKB-SubCell"/>
</dbReference>
<dbReference type="GO" id="GO:0005737">
    <property type="term" value="C:cytoplasm"/>
    <property type="evidence" value="ECO:0007669"/>
    <property type="project" value="TreeGrafter"/>
</dbReference>
<keyword evidence="10" id="KW-0808">Transferase</keyword>
<dbReference type="SMART" id="SM01331">
    <property type="entry name" value="DUF3635"/>
    <property type="match status" value="1"/>
</dbReference>
<keyword evidence="13 18" id="KW-0067">ATP-binding</keyword>
<dbReference type="SUPFAM" id="SSF56112">
    <property type="entry name" value="Protein kinase-like (PK-like)"/>
    <property type="match status" value="1"/>
</dbReference>
<feature type="compositionally biased region" description="Polar residues" evidence="19">
    <location>
        <begin position="48"/>
        <end position="70"/>
    </location>
</feature>
<dbReference type="RefSeq" id="XP_022098269.1">
    <property type="nucleotide sequence ID" value="XM_022242577.1"/>
</dbReference>
<protein>
    <recommendedName>
        <fullName evidence="5">non-specific serine/threonine protein kinase</fullName>
        <ecNumber evidence="5">2.7.11.1</ecNumber>
    </recommendedName>
</protein>
<dbReference type="InterPro" id="IPR017441">
    <property type="entry name" value="Protein_kinase_ATP_BS"/>
</dbReference>
<dbReference type="GO" id="GO:0005524">
    <property type="term" value="F:ATP binding"/>
    <property type="evidence" value="ECO:0007669"/>
    <property type="project" value="UniProtKB-UniRule"/>
</dbReference>